<sequence length="158" mass="17172">MTIAATVSQFLDDHSVSYRVIPHAHSATSRETAHAANVREDRVAKAILLRDNQGLVMAVIPASGSLDLRAVHDETGRNQLEMVPEGDLGKTFPDCELGALPPLGQAYGITTLLDSSFGHCDTVYFESGDHEGLVAIDGRDFDQLYQGSHHCDISKDWP</sequence>
<dbReference type="OrthoDB" id="9786549at2"/>
<dbReference type="SUPFAM" id="SSF55826">
    <property type="entry name" value="YbaK/ProRS associated domain"/>
    <property type="match status" value="1"/>
</dbReference>
<keyword evidence="3" id="KW-1185">Reference proteome</keyword>
<dbReference type="PATRIC" id="fig|1769779.3.peg.1385"/>
<accession>A0A1C9W6P4</accession>
<dbReference type="GO" id="GO:0002161">
    <property type="term" value="F:aminoacyl-tRNA deacylase activity"/>
    <property type="evidence" value="ECO:0007669"/>
    <property type="project" value="InterPro"/>
</dbReference>
<proteinExistence type="predicted"/>
<gene>
    <name evidence="2" type="primary">ybaK</name>
    <name evidence="2" type="ORF">AUP74_01377</name>
</gene>
<dbReference type="Gene3D" id="3.90.960.10">
    <property type="entry name" value="YbaK/aminoacyl-tRNA synthetase-associated domain"/>
    <property type="match status" value="1"/>
</dbReference>
<dbReference type="STRING" id="1769779.AUP74_01377"/>
<feature type="domain" description="YbaK/aminoacyl-tRNA synthetase-associated" evidence="1">
    <location>
        <begin position="23"/>
        <end position="142"/>
    </location>
</feature>
<dbReference type="InterPro" id="IPR007214">
    <property type="entry name" value="YbaK/aa-tRNA-synth-assoc-dom"/>
</dbReference>
<evidence type="ECO:0000313" key="2">
    <source>
        <dbReference type="EMBL" id="AOS96825.1"/>
    </source>
</evidence>
<name>A0A1C9W6P4_9GAMM</name>
<evidence type="ECO:0000313" key="3">
    <source>
        <dbReference type="Proteomes" id="UP000095672"/>
    </source>
</evidence>
<dbReference type="CDD" id="cd04332">
    <property type="entry name" value="YbaK_like"/>
    <property type="match status" value="1"/>
</dbReference>
<dbReference type="Pfam" id="PF04073">
    <property type="entry name" value="tRNA_edit"/>
    <property type="match status" value="1"/>
</dbReference>
<protein>
    <submittedName>
        <fullName evidence="2">Cys-tRNA(Pro)/Cys-tRNA(Cys) deacylase YbaK</fullName>
        <ecNumber evidence="2">4.2.-.-</ecNumber>
    </submittedName>
</protein>
<dbReference type="RefSeq" id="WP_069946921.1">
    <property type="nucleotide sequence ID" value="NZ_CP014143.1"/>
</dbReference>
<reference evidence="3" key="1">
    <citation type="submission" date="2016-01" db="EMBL/GenBank/DDBJ databases">
        <title>Complete genome sequence of Microbulbifer sp. CCB-MM1, a halophile isolated from Matang Mangrove Forest, Perak.</title>
        <authorList>
            <person name="Moh T.H."/>
            <person name="Dinesh B."/>
            <person name="Lau N.-S."/>
            <person name="Go F."/>
            <person name="Alexander Chong S.-C."/>
        </authorList>
    </citation>
    <scope>NUCLEOTIDE SEQUENCE [LARGE SCALE GENOMIC DNA]</scope>
    <source>
        <strain evidence="3">CCB-MM1</strain>
    </source>
</reference>
<keyword evidence="2" id="KW-0456">Lyase</keyword>
<organism evidence="2 3">
    <name type="scientific">Microbulbifer aggregans</name>
    <dbReference type="NCBI Taxonomy" id="1769779"/>
    <lineage>
        <taxon>Bacteria</taxon>
        <taxon>Pseudomonadati</taxon>
        <taxon>Pseudomonadota</taxon>
        <taxon>Gammaproteobacteria</taxon>
        <taxon>Cellvibrionales</taxon>
        <taxon>Microbulbiferaceae</taxon>
        <taxon>Microbulbifer</taxon>
    </lineage>
</organism>
<evidence type="ECO:0000259" key="1">
    <source>
        <dbReference type="Pfam" id="PF04073"/>
    </source>
</evidence>
<dbReference type="EC" id="4.2.-.-" evidence="2"/>
<dbReference type="InterPro" id="IPR036754">
    <property type="entry name" value="YbaK/aa-tRNA-synt-asso_dom_sf"/>
</dbReference>
<dbReference type="EMBL" id="CP014143">
    <property type="protein sequence ID" value="AOS96825.1"/>
    <property type="molecule type" value="Genomic_DNA"/>
</dbReference>
<dbReference type="KEGG" id="micc:AUP74_01377"/>
<dbReference type="Proteomes" id="UP000095672">
    <property type="component" value="Chromosome"/>
</dbReference>
<dbReference type="GO" id="GO:0016829">
    <property type="term" value="F:lyase activity"/>
    <property type="evidence" value="ECO:0007669"/>
    <property type="project" value="UniProtKB-KW"/>
</dbReference>
<dbReference type="AlphaFoldDB" id="A0A1C9W6P4"/>